<accession>A0ABD3B2I1</accession>
<proteinExistence type="predicted"/>
<organism evidence="1 2">
    <name type="scientific">Cinchona calisaya</name>
    <dbReference type="NCBI Taxonomy" id="153742"/>
    <lineage>
        <taxon>Eukaryota</taxon>
        <taxon>Viridiplantae</taxon>
        <taxon>Streptophyta</taxon>
        <taxon>Embryophyta</taxon>
        <taxon>Tracheophyta</taxon>
        <taxon>Spermatophyta</taxon>
        <taxon>Magnoliopsida</taxon>
        <taxon>eudicotyledons</taxon>
        <taxon>Gunneridae</taxon>
        <taxon>Pentapetalae</taxon>
        <taxon>asterids</taxon>
        <taxon>lamiids</taxon>
        <taxon>Gentianales</taxon>
        <taxon>Rubiaceae</taxon>
        <taxon>Cinchonoideae</taxon>
        <taxon>Cinchoneae</taxon>
        <taxon>Cinchona</taxon>
    </lineage>
</organism>
<evidence type="ECO:0000313" key="1">
    <source>
        <dbReference type="EMBL" id="KAL3537523.1"/>
    </source>
</evidence>
<dbReference type="AlphaFoldDB" id="A0ABD3B2I1"/>
<comment type="caution">
    <text evidence="1">The sequence shown here is derived from an EMBL/GenBank/DDBJ whole genome shotgun (WGS) entry which is preliminary data.</text>
</comment>
<dbReference type="Proteomes" id="UP001630127">
    <property type="component" value="Unassembled WGS sequence"/>
</dbReference>
<dbReference type="EMBL" id="JBJUIK010000001">
    <property type="protein sequence ID" value="KAL3537523.1"/>
    <property type="molecule type" value="Genomic_DNA"/>
</dbReference>
<evidence type="ECO:0000313" key="2">
    <source>
        <dbReference type="Proteomes" id="UP001630127"/>
    </source>
</evidence>
<name>A0ABD3B2I1_9GENT</name>
<sequence length="128" mass="14202">MPLLSMQEVIGLTSYLFETNCGLFQIERLGHGCGVDILMWQRILMNILVAPPIWIPEPSRILTLVYNHATFLNCYSQVIDTRGLGLKAMDKFGNGLTECQSTRDFNPSTNSNDAIPCSNHLKSCPVAA</sequence>
<protein>
    <submittedName>
        <fullName evidence="1">Uncharacterized protein</fullName>
    </submittedName>
</protein>
<reference evidence="1 2" key="1">
    <citation type="submission" date="2024-11" db="EMBL/GenBank/DDBJ databases">
        <title>A near-complete genome assembly of Cinchona calisaya.</title>
        <authorList>
            <person name="Lian D.C."/>
            <person name="Zhao X.W."/>
            <person name="Wei L."/>
        </authorList>
    </citation>
    <scope>NUCLEOTIDE SEQUENCE [LARGE SCALE GENOMIC DNA]</scope>
    <source>
        <tissue evidence="1">Nenye</tissue>
    </source>
</reference>
<keyword evidence="2" id="KW-1185">Reference proteome</keyword>
<gene>
    <name evidence="1" type="ORF">ACH5RR_000889</name>
</gene>